<gene>
    <name evidence="2" type="ORF">LSAT_V11C300147830</name>
</gene>
<organism evidence="2 3">
    <name type="scientific">Lactuca sativa</name>
    <name type="common">Garden lettuce</name>
    <dbReference type="NCBI Taxonomy" id="4236"/>
    <lineage>
        <taxon>Eukaryota</taxon>
        <taxon>Viridiplantae</taxon>
        <taxon>Streptophyta</taxon>
        <taxon>Embryophyta</taxon>
        <taxon>Tracheophyta</taxon>
        <taxon>Spermatophyta</taxon>
        <taxon>Magnoliopsida</taxon>
        <taxon>eudicotyledons</taxon>
        <taxon>Gunneridae</taxon>
        <taxon>Pentapetalae</taxon>
        <taxon>asterids</taxon>
        <taxon>campanulids</taxon>
        <taxon>Asterales</taxon>
        <taxon>Asteraceae</taxon>
        <taxon>Cichorioideae</taxon>
        <taxon>Cichorieae</taxon>
        <taxon>Lactucinae</taxon>
        <taxon>Lactuca</taxon>
    </lineage>
</organism>
<name>A0A9R1VXY5_LACSA</name>
<comment type="caution">
    <text evidence="2">The sequence shown here is derived from an EMBL/GenBank/DDBJ whole genome shotgun (WGS) entry which is preliminary data.</text>
</comment>
<accession>A0A9R1VXY5</accession>
<dbReference type="PANTHER" id="PTHR31973:SF190">
    <property type="entry name" value="MULE TRANSPOSASE DOMAIN-CONTAINING PROTEIN"/>
    <property type="match status" value="1"/>
</dbReference>
<dbReference type="EMBL" id="NBSK02000003">
    <property type="protein sequence ID" value="KAJ0216022.1"/>
    <property type="molecule type" value="Genomic_DNA"/>
</dbReference>
<evidence type="ECO:0000313" key="2">
    <source>
        <dbReference type="EMBL" id="KAJ0216022.1"/>
    </source>
</evidence>
<evidence type="ECO:0000259" key="1">
    <source>
        <dbReference type="Pfam" id="PF10551"/>
    </source>
</evidence>
<dbReference type="Pfam" id="PF10551">
    <property type="entry name" value="MULE"/>
    <property type="match status" value="1"/>
</dbReference>
<dbReference type="PANTHER" id="PTHR31973">
    <property type="entry name" value="POLYPROTEIN, PUTATIVE-RELATED"/>
    <property type="match status" value="1"/>
</dbReference>
<reference evidence="2 3" key="1">
    <citation type="journal article" date="2017" name="Nat. Commun.">
        <title>Genome assembly with in vitro proximity ligation data and whole-genome triplication in lettuce.</title>
        <authorList>
            <person name="Reyes-Chin-Wo S."/>
            <person name="Wang Z."/>
            <person name="Yang X."/>
            <person name="Kozik A."/>
            <person name="Arikit S."/>
            <person name="Song C."/>
            <person name="Xia L."/>
            <person name="Froenicke L."/>
            <person name="Lavelle D.O."/>
            <person name="Truco M.J."/>
            <person name="Xia R."/>
            <person name="Zhu S."/>
            <person name="Xu C."/>
            <person name="Xu H."/>
            <person name="Xu X."/>
            <person name="Cox K."/>
            <person name="Korf I."/>
            <person name="Meyers B.C."/>
            <person name="Michelmore R.W."/>
        </authorList>
    </citation>
    <scope>NUCLEOTIDE SEQUENCE [LARGE SCALE GENOMIC DNA]</scope>
    <source>
        <strain evidence="3">cv. Salinas</strain>
        <tissue evidence="2">Seedlings</tissue>
    </source>
</reference>
<proteinExistence type="predicted"/>
<keyword evidence="3" id="KW-1185">Reference proteome</keyword>
<feature type="domain" description="MULE transposase" evidence="1">
    <location>
        <begin position="88"/>
        <end position="159"/>
    </location>
</feature>
<dbReference type="Proteomes" id="UP000235145">
    <property type="component" value="Unassembled WGS sequence"/>
</dbReference>
<evidence type="ECO:0000313" key="3">
    <source>
        <dbReference type="Proteomes" id="UP000235145"/>
    </source>
</evidence>
<protein>
    <recommendedName>
        <fullName evidence="1">MULE transposase domain-containing protein</fullName>
    </recommendedName>
</protein>
<dbReference type="AlphaFoldDB" id="A0A9R1VXY5"/>
<dbReference type="InterPro" id="IPR018289">
    <property type="entry name" value="MULE_transposase_dom"/>
</dbReference>
<sequence length="179" mass="20107">MSQRFSYLVLTSRGVRVGGWSSVILFLQPTVADIYVMHDMLFGYIWYLQGRPQGKPMALDVRPCGVAHGSPSLGALKKGFTIGMRDFLGLDGAFMKGPFPGQILIVVGVDSNHGIYPLAYAIVETENTDSWKWFLECLGDDLDMANSNFTFISDRQKVLLWLTYFARQLTYCNDPFLVC</sequence>